<comment type="caution">
    <text evidence="2">The sequence shown here is derived from an EMBL/GenBank/DDBJ whole genome shotgun (WGS) entry which is preliminary data.</text>
</comment>
<protein>
    <recommendedName>
        <fullName evidence="1">Transposase IS4-like domain-containing protein</fullName>
    </recommendedName>
</protein>
<organism evidence="2 3">
    <name type="scientific">Halteria grandinella</name>
    <dbReference type="NCBI Taxonomy" id="5974"/>
    <lineage>
        <taxon>Eukaryota</taxon>
        <taxon>Sar</taxon>
        <taxon>Alveolata</taxon>
        <taxon>Ciliophora</taxon>
        <taxon>Intramacronucleata</taxon>
        <taxon>Spirotrichea</taxon>
        <taxon>Stichotrichia</taxon>
        <taxon>Sporadotrichida</taxon>
        <taxon>Halteriidae</taxon>
        <taxon>Halteria</taxon>
    </lineage>
</organism>
<dbReference type="EMBL" id="RRYP01040144">
    <property type="protein sequence ID" value="TNV67652.1"/>
    <property type="molecule type" value="Genomic_DNA"/>
</dbReference>
<dbReference type="GO" id="GO:0003677">
    <property type="term" value="F:DNA binding"/>
    <property type="evidence" value="ECO:0007669"/>
    <property type="project" value="InterPro"/>
</dbReference>
<name>A0A8J8N8J2_HALGN</name>
<evidence type="ECO:0000259" key="1">
    <source>
        <dbReference type="Pfam" id="PF01609"/>
    </source>
</evidence>
<dbReference type="GO" id="GO:0004803">
    <property type="term" value="F:transposase activity"/>
    <property type="evidence" value="ECO:0007669"/>
    <property type="project" value="InterPro"/>
</dbReference>
<keyword evidence="3" id="KW-1185">Reference proteome</keyword>
<evidence type="ECO:0000313" key="2">
    <source>
        <dbReference type="EMBL" id="TNV67652.1"/>
    </source>
</evidence>
<dbReference type="Pfam" id="PF01609">
    <property type="entry name" value="DDE_Tnp_1"/>
    <property type="match status" value="1"/>
</dbReference>
<dbReference type="GO" id="GO:0006313">
    <property type="term" value="P:DNA transposition"/>
    <property type="evidence" value="ECO:0007669"/>
    <property type="project" value="InterPro"/>
</dbReference>
<proteinExistence type="predicted"/>
<dbReference type="AlphaFoldDB" id="A0A8J8N8J2"/>
<reference evidence="2" key="1">
    <citation type="submission" date="2019-06" db="EMBL/GenBank/DDBJ databases">
        <authorList>
            <person name="Zheng W."/>
        </authorList>
    </citation>
    <scope>NUCLEOTIDE SEQUENCE</scope>
    <source>
        <strain evidence="2">QDHG01</strain>
    </source>
</reference>
<feature type="domain" description="Transposase IS4-like" evidence="1">
    <location>
        <begin position="7"/>
        <end position="74"/>
    </location>
</feature>
<gene>
    <name evidence="2" type="ORF">FGO68_gene17595</name>
</gene>
<dbReference type="InterPro" id="IPR002559">
    <property type="entry name" value="Transposase_11"/>
</dbReference>
<accession>A0A8J8N8J2</accession>
<dbReference type="Proteomes" id="UP000785679">
    <property type="component" value="Unassembled WGS sequence"/>
</dbReference>
<sequence length="95" mass="10674">MQNGLKKQTQQFIVTDATDGYYEHLMITPANQSEMTSLEQVLQPVIEEAAPKFLQTDKGYSSEANREFLKTNNIGNGIMDKAKRNTKLTFAEASD</sequence>
<evidence type="ECO:0000313" key="3">
    <source>
        <dbReference type="Proteomes" id="UP000785679"/>
    </source>
</evidence>